<dbReference type="Proteomes" id="UP000548423">
    <property type="component" value="Unassembled WGS sequence"/>
</dbReference>
<dbReference type="InterPro" id="IPR035272">
    <property type="entry name" value="DUF5351"/>
</dbReference>
<dbReference type="EMBL" id="JACCBX010000001">
    <property type="protein sequence ID" value="NYE03788.1"/>
    <property type="molecule type" value="Genomic_DNA"/>
</dbReference>
<protein>
    <submittedName>
        <fullName evidence="1">DnaJ-class molecular chaperone</fullName>
    </submittedName>
</protein>
<evidence type="ECO:0000313" key="1">
    <source>
        <dbReference type="EMBL" id="NYE03788.1"/>
    </source>
</evidence>
<organism evidence="1 2">
    <name type="scientific">Neobacillus niacini</name>
    <dbReference type="NCBI Taxonomy" id="86668"/>
    <lineage>
        <taxon>Bacteria</taxon>
        <taxon>Bacillati</taxon>
        <taxon>Bacillota</taxon>
        <taxon>Bacilli</taxon>
        <taxon>Bacillales</taxon>
        <taxon>Bacillaceae</taxon>
        <taxon>Neobacillus</taxon>
    </lineage>
</organism>
<accession>A0A852T8B7</accession>
<comment type="caution">
    <text evidence="1">The sequence shown here is derived from an EMBL/GenBank/DDBJ whole genome shotgun (WGS) entry which is preliminary data.</text>
</comment>
<name>A0A852T8B7_9BACI</name>
<sequence>MQSTGLDTKNCDYCSGTGYFQLLLGGSETCTCCEGSGKKQE</sequence>
<dbReference type="Pfam" id="PF17302">
    <property type="entry name" value="DUF5351"/>
    <property type="match status" value="1"/>
</dbReference>
<dbReference type="AlphaFoldDB" id="A0A852T8B7"/>
<gene>
    <name evidence="1" type="ORF">F4694_000507</name>
</gene>
<reference evidence="2" key="1">
    <citation type="submission" date="2020-07" db="EMBL/GenBank/DDBJ databases">
        <authorList>
            <person name="Partida-Martinez L."/>
            <person name="Huntemann M."/>
            <person name="Clum A."/>
            <person name="Wang J."/>
            <person name="Palaniappan K."/>
            <person name="Ritter S."/>
            <person name="Chen I.-M."/>
            <person name="Stamatis D."/>
            <person name="Reddy T."/>
            <person name="O'Malley R."/>
            <person name="Daum C."/>
            <person name="Shapiro N."/>
            <person name="Ivanova N."/>
            <person name="Kyrpides N."/>
            <person name="Woyke T."/>
        </authorList>
    </citation>
    <scope>NUCLEOTIDE SEQUENCE [LARGE SCALE GENOMIC DNA]</scope>
    <source>
        <strain evidence="2">AT2.8</strain>
    </source>
</reference>
<proteinExistence type="predicted"/>
<reference evidence="2" key="2">
    <citation type="submission" date="2020-08" db="EMBL/GenBank/DDBJ databases">
        <title>The Agave Microbiome: Exploring the role of microbial communities in plant adaptations to desert environments.</title>
        <authorList>
            <person name="Partida-Martinez L.P."/>
        </authorList>
    </citation>
    <scope>NUCLEOTIDE SEQUENCE [LARGE SCALE GENOMIC DNA]</scope>
    <source>
        <strain evidence="2">AT2.8</strain>
    </source>
</reference>
<evidence type="ECO:0000313" key="2">
    <source>
        <dbReference type="Proteomes" id="UP000548423"/>
    </source>
</evidence>